<comment type="caution">
    <text evidence="2">Lacks conserved residue(s) required for the propagation of feature annotation.</text>
</comment>
<organism evidence="4 5">
    <name type="scientific">Leptospira brenneri</name>
    <dbReference type="NCBI Taxonomy" id="2023182"/>
    <lineage>
        <taxon>Bacteria</taxon>
        <taxon>Pseudomonadati</taxon>
        <taxon>Spirochaetota</taxon>
        <taxon>Spirochaetia</taxon>
        <taxon>Leptospirales</taxon>
        <taxon>Leptospiraceae</taxon>
        <taxon>Leptospira</taxon>
    </lineage>
</organism>
<feature type="active site" description="Proton acceptor" evidence="2">
    <location>
        <position position="236"/>
    </location>
</feature>
<dbReference type="GO" id="GO:0016787">
    <property type="term" value="F:hydrolase activity"/>
    <property type="evidence" value="ECO:0007669"/>
    <property type="project" value="UniProtKB-UniRule"/>
</dbReference>
<dbReference type="InterPro" id="IPR002641">
    <property type="entry name" value="PNPLA_dom"/>
</dbReference>
<keyword evidence="1 2" id="KW-0443">Lipid metabolism</keyword>
<evidence type="ECO:0000259" key="3">
    <source>
        <dbReference type="PROSITE" id="PS51635"/>
    </source>
</evidence>
<protein>
    <submittedName>
        <fullName evidence="4">Patatin-like phospholipase family protein</fullName>
    </submittedName>
</protein>
<evidence type="ECO:0000313" key="5">
    <source>
        <dbReference type="Proteomes" id="UP000297891"/>
    </source>
</evidence>
<evidence type="ECO:0000256" key="2">
    <source>
        <dbReference type="PROSITE-ProRule" id="PRU01161"/>
    </source>
</evidence>
<keyword evidence="2" id="KW-0442">Lipid degradation</keyword>
<accession>A0A2M9Y683</accession>
<dbReference type="EMBL" id="RQFP01000001">
    <property type="protein sequence ID" value="TGK95951.1"/>
    <property type="molecule type" value="Genomic_DNA"/>
</dbReference>
<evidence type="ECO:0000256" key="1">
    <source>
        <dbReference type="ARBA" id="ARBA00023098"/>
    </source>
</evidence>
<dbReference type="AlphaFoldDB" id="A0A2M9Y683"/>
<dbReference type="OrthoDB" id="5508529at2"/>
<dbReference type="RefSeq" id="WP_100789093.1">
    <property type="nucleotide sequence ID" value="NZ_NPDQ01000001.1"/>
</dbReference>
<feature type="short sequence motif" description="DGA/G" evidence="2">
    <location>
        <begin position="236"/>
        <end position="238"/>
    </location>
</feature>
<name>A0A2M9Y683_9LEPT</name>
<dbReference type="GO" id="GO:0016042">
    <property type="term" value="P:lipid catabolic process"/>
    <property type="evidence" value="ECO:0007669"/>
    <property type="project" value="UniProtKB-UniRule"/>
</dbReference>
<keyword evidence="2" id="KW-0378">Hydrolase</keyword>
<dbReference type="Pfam" id="PF01734">
    <property type="entry name" value="Patatin"/>
    <property type="match status" value="1"/>
</dbReference>
<dbReference type="Gene3D" id="3.40.1090.10">
    <property type="entry name" value="Cytosolic phospholipase A2 catalytic domain"/>
    <property type="match status" value="1"/>
</dbReference>
<gene>
    <name evidence="4" type="ORF">EHQ30_04805</name>
</gene>
<dbReference type="Proteomes" id="UP000297891">
    <property type="component" value="Unassembled WGS sequence"/>
</dbReference>
<proteinExistence type="predicted"/>
<dbReference type="SUPFAM" id="SSF52151">
    <property type="entry name" value="FabD/lysophospholipase-like"/>
    <property type="match status" value="1"/>
</dbReference>
<dbReference type="InterPro" id="IPR016035">
    <property type="entry name" value="Acyl_Trfase/lysoPLipase"/>
</dbReference>
<dbReference type="PROSITE" id="PS51635">
    <property type="entry name" value="PNPLA"/>
    <property type="match status" value="1"/>
</dbReference>
<feature type="short sequence motif" description="GXSXG" evidence="2">
    <location>
        <begin position="66"/>
        <end position="70"/>
    </location>
</feature>
<comment type="caution">
    <text evidence="4">The sequence shown here is derived from an EMBL/GenBank/DDBJ whole genome shotgun (WGS) entry which is preliminary data.</text>
</comment>
<feature type="domain" description="PNPLA" evidence="3">
    <location>
        <begin position="35"/>
        <end position="249"/>
    </location>
</feature>
<feature type="active site" description="Nucleophile" evidence="2">
    <location>
        <position position="68"/>
    </location>
</feature>
<evidence type="ECO:0000313" key="4">
    <source>
        <dbReference type="EMBL" id="TGK95951.1"/>
    </source>
</evidence>
<sequence>MLSVGRGIEFVDFMGVREQVLQTLVKIFPSYDVSLAIAGGGCKAFYALGVGKTLREWGVRFTELSGVSAGAAMALCILSQTEEESVEYFEEITKRNSRNFHFSNFLRGESTFPHEDMYRRTIRFGMKFDKVLESGAKIWIHSVKAHPKEDSLKNKFRLARLISETGRAFILDDRDRSEGIPANRTAEMIKKWNMEDVDFTEKDFVNSETIEQFIMNSSSIPPIVDFQSVGNEYYLDGGLTNNMVIETFSHNAKIIGIHYEPNTIVGKDPGLLAKSYLITPSKPLPITSFDYTNPKGVRETFELGKADALAHKTAIIDYLRKD</sequence>
<keyword evidence="5" id="KW-1185">Reference proteome</keyword>
<reference evidence="4" key="1">
    <citation type="journal article" date="2019" name="PLoS Negl. Trop. Dis.">
        <title>Revisiting the worldwide diversity of Leptospira species in the environment.</title>
        <authorList>
            <person name="Vincent A.T."/>
            <person name="Schiettekatte O."/>
            <person name="Bourhy P."/>
            <person name="Veyrier F.J."/>
            <person name="Picardeau M."/>
        </authorList>
    </citation>
    <scope>NUCLEOTIDE SEQUENCE [LARGE SCALE GENOMIC DNA]</scope>
    <source>
        <strain evidence="4">201800277</strain>
    </source>
</reference>